<sequence length="618" mass="67017">MASALAAVAFSCVVLLACLLPAYWTSRNIAMLSLILWLILCNAIQGVNAVVWSGSTEARIPVWCDISTKLLLGVRIAIPATCVCLSNRVRHLLMTGDAKGGIGILSFDLITCIIVPIIYMVLHIIVQDYRFNLTENFGCSPAVYDSIPALFLVWLPPFVLCICAIALTCTTIYSGHKRGFALVRARRSGNAGRHSFDFLRPLFRSLLIASLLLVSSAFSLYAALAAPAHLLPWTSWNAVHARLSQANVIPISPTLKRTDIALTWWTVPASSFVLIGVFLANLARASREDNSLEGYRTMVWRASIFVTGQEEVRPLSASSSVMDLRSQMSSKRSSETLMSIHPLGPEGKGSTRSRSRTRVRLAPLSVHHLDKSMSPATSPDSDNTDMSFAQSAISYLDSPVGRAAIASMPRPPSIFRPACLPDVPPPTAAVEPEQPLREDEDRHQRGSPQRRRPGSIIAGPWPRPPSSIPPSPVRSPDRSPNAQVYTDTIPYAVAELPPAIRVPSPVVHRLRPPSSASANVSLASSTVSTSTYALDPPQAIRDSPTLPHFPPFDAGVPMADGAGRGQAGFPQQIRRTRNKDGLHTLGRNISLNGLRARERRVGSMDGGAIYMTVVQETV</sequence>
<reference evidence="12 13" key="1">
    <citation type="journal article" date="2012" name="Science">
        <title>The Paleozoic origin of enzymatic lignin decomposition reconstructed from 31 fungal genomes.</title>
        <authorList>
            <person name="Floudas D."/>
            <person name="Binder M."/>
            <person name="Riley R."/>
            <person name="Barry K."/>
            <person name="Blanchette R.A."/>
            <person name="Henrissat B."/>
            <person name="Martinez A.T."/>
            <person name="Otillar R."/>
            <person name="Spatafora J.W."/>
            <person name="Yadav J.S."/>
            <person name="Aerts A."/>
            <person name="Benoit I."/>
            <person name="Boyd A."/>
            <person name="Carlson A."/>
            <person name="Copeland A."/>
            <person name="Coutinho P.M."/>
            <person name="de Vries R.P."/>
            <person name="Ferreira P."/>
            <person name="Findley K."/>
            <person name="Foster B."/>
            <person name="Gaskell J."/>
            <person name="Glotzer D."/>
            <person name="Gorecki P."/>
            <person name="Heitman J."/>
            <person name="Hesse C."/>
            <person name="Hori C."/>
            <person name="Igarashi K."/>
            <person name="Jurgens J.A."/>
            <person name="Kallen N."/>
            <person name="Kersten P."/>
            <person name="Kohler A."/>
            <person name="Kuees U."/>
            <person name="Kumar T.K.A."/>
            <person name="Kuo A."/>
            <person name="LaButti K."/>
            <person name="Larrondo L.F."/>
            <person name="Lindquist E."/>
            <person name="Ling A."/>
            <person name="Lombard V."/>
            <person name="Lucas S."/>
            <person name="Lundell T."/>
            <person name="Martin R."/>
            <person name="McLaughlin D.J."/>
            <person name="Morgenstern I."/>
            <person name="Morin E."/>
            <person name="Murat C."/>
            <person name="Nagy L.G."/>
            <person name="Nolan M."/>
            <person name="Ohm R.A."/>
            <person name="Patyshakuliyeva A."/>
            <person name="Rokas A."/>
            <person name="Ruiz-Duenas F.J."/>
            <person name="Sabat G."/>
            <person name="Salamov A."/>
            <person name="Samejima M."/>
            <person name="Schmutz J."/>
            <person name="Slot J.C."/>
            <person name="St John F."/>
            <person name="Stenlid J."/>
            <person name="Sun H."/>
            <person name="Sun S."/>
            <person name="Syed K."/>
            <person name="Tsang A."/>
            <person name="Wiebenga A."/>
            <person name="Young D."/>
            <person name="Pisabarro A."/>
            <person name="Eastwood D.C."/>
            <person name="Martin F."/>
            <person name="Cullen D."/>
            <person name="Grigoriev I.V."/>
            <person name="Hibbett D.S."/>
        </authorList>
    </citation>
    <scope>NUCLEOTIDE SEQUENCE</scope>
    <source>
        <strain evidence="13">FP-58527</strain>
    </source>
</reference>
<feature type="region of interest" description="Disordered" evidence="10">
    <location>
        <begin position="416"/>
        <end position="482"/>
    </location>
</feature>
<dbReference type="eggNOG" id="ENOG502SPJ7">
    <property type="taxonomic scope" value="Eukaryota"/>
</dbReference>
<keyword evidence="5 11" id="KW-1133">Transmembrane helix</keyword>
<feature type="transmembrane region" description="Helical" evidence="11">
    <location>
        <begin position="202"/>
        <end position="224"/>
    </location>
</feature>
<evidence type="ECO:0000256" key="7">
    <source>
        <dbReference type="ARBA" id="ARBA00023136"/>
    </source>
</evidence>
<feature type="region of interest" description="Disordered" evidence="10">
    <location>
        <begin position="317"/>
        <end position="385"/>
    </location>
</feature>
<evidence type="ECO:0000256" key="6">
    <source>
        <dbReference type="ARBA" id="ARBA00023040"/>
    </source>
</evidence>
<evidence type="ECO:0000313" key="13">
    <source>
        <dbReference type="Proteomes" id="UP000015241"/>
    </source>
</evidence>
<feature type="compositionally biased region" description="Basic and acidic residues" evidence="10">
    <location>
        <begin position="434"/>
        <end position="444"/>
    </location>
</feature>
<feature type="transmembrane region" description="Helical" evidence="11">
    <location>
        <begin position="262"/>
        <end position="283"/>
    </location>
</feature>
<dbReference type="OrthoDB" id="2874149at2759"/>
<evidence type="ECO:0000313" key="12">
    <source>
        <dbReference type="EMBL" id="EPS99286.1"/>
    </source>
</evidence>
<keyword evidence="8" id="KW-0675">Receptor</keyword>
<evidence type="ECO:0000256" key="1">
    <source>
        <dbReference type="ARBA" id="ARBA00004141"/>
    </source>
</evidence>
<dbReference type="PANTHER" id="PTHR28097:SF1">
    <property type="entry name" value="PHEROMONE A FACTOR RECEPTOR"/>
    <property type="match status" value="1"/>
</dbReference>
<dbReference type="PRINTS" id="PR00899">
    <property type="entry name" value="GPCRSTE3"/>
</dbReference>
<dbReference type="Pfam" id="PF02076">
    <property type="entry name" value="STE3"/>
    <property type="match status" value="1"/>
</dbReference>
<keyword evidence="6" id="KW-0297">G-protein coupled receptor</keyword>
<feature type="transmembrane region" description="Helical" evidence="11">
    <location>
        <begin position="101"/>
        <end position="126"/>
    </location>
</feature>
<feature type="transmembrane region" description="Helical" evidence="11">
    <location>
        <begin position="146"/>
        <end position="174"/>
    </location>
</feature>
<keyword evidence="3" id="KW-0589">Pheromone response</keyword>
<dbReference type="InParanoid" id="S8E2A7"/>
<feature type="compositionally biased region" description="Pro residues" evidence="10">
    <location>
        <begin position="461"/>
        <end position="473"/>
    </location>
</feature>
<proteinExistence type="inferred from homology"/>
<dbReference type="GO" id="GO:0000750">
    <property type="term" value="P:pheromone-dependent signal transduction involved in conjugation with cellular fusion"/>
    <property type="evidence" value="ECO:0007669"/>
    <property type="project" value="TreeGrafter"/>
</dbReference>
<evidence type="ECO:0000256" key="8">
    <source>
        <dbReference type="ARBA" id="ARBA00023170"/>
    </source>
</evidence>
<keyword evidence="13" id="KW-1185">Reference proteome</keyword>
<dbReference type="GO" id="GO:0004932">
    <property type="term" value="F:mating-type factor pheromone receptor activity"/>
    <property type="evidence" value="ECO:0007669"/>
    <property type="project" value="InterPro"/>
</dbReference>
<evidence type="ECO:0000256" key="2">
    <source>
        <dbReference type="ARBA" id="ARBA00011085"/>
    </source>
</evidence>
<dbReference type="Proteomes" id="UP000015241">
    <property type="component" value="Unassembled WGS sequence"/>
</dbReference>
<evidence type="ECO:0008006" key="14">
    <source>
        <dbReference type="Google" id="ProtNLM"/>
    </source>
</evidence>
<dbReference type="STRING" id="743788.S8E2A7"/>
<feature type="transmembrane region" description="Helical" evidence="11">
    <location>
        <begin position="31"/>
        <end position="52"/>
    </location>
</feature>
<evidence type="ECO:0000256" key="3">
    <source>
        <dbReference type="ARBA" id="ARBA00022507"/>
    </source>
</evidence>
<dbReference type="PANTHER" id="PTHR28097">
    <property type="entry name" value="PHEROMONE A FACTOR RECEPTOR"/>
    <property type="match status" value="1"/>
</dbReference>
<evidence type="ECO:0000256" key="5">
    <source>
        <dbReference type="ARBA" id="ARBA00022989"/>
    </source>
</evidence>
<evidence type="ECO:0000256" key="10">
    <source>
        <dbReference type="SAM" id="MobiDB-lite"/>
    </source>
</evidence>
<gene>
    <name evidence="12" type="ORF">FOMPIDRAFT_1024306</name>
</gene>
<keyword evidence="4 11" id="KW-0812">Transmembrane</keyword>
<evidence type="ECO:0000256" key="9">
    <source>
        <dbReference type="ARBA" id="ARBA00023224"/>
    </source>
</evidence>
<protein>
    <recommendedName>
        <fullName evidence="14">STE3-domain-containing protein</fullName>
    </recommendedName>
</protein>
<name>S8E2A7_FOMSC</name>
<evidence type="ECO:0000256" key="4">
    <source>
        <dbReference type="ARBA" id="ARBA00022692"/>
    </source>
</evidence>
<comment type="subcellular location">
    <subcellularLocation>
        <location evidence="1">Membrane</location>
        <topology evidence="1">Multi-pass membrane protein</topology>
    </subcellularLocation>
</comment>
<accession>S8E2A7</accession>
<feature type="compositionally biased region" description="Polar residues" evidence="10">
    <location>
        <begin position="374"/>
        <end position="385"/>
    </location>
</feature>
<organism evidence="12 13">
    <name type="scientific">Fomitopsis schrenkii</name>
    <name type="common">Brown rot fungus</name>
    <dbReference type="NCBI Taxonomy" id="2126942"/>
    <lineage>
        <taxon>Eukaryota</taxon>
        <taxon>Fungi</taxon>
        <taxon>Dikarya</taxon>
        <taxon>Basidiomycota</taxon>
        <taxon>Agaricomycotina</taxon>
        <taxon>Agaricomycetes</taxon>
        <taxon>Polyporales</taxon>
        <taxon>Fomitopsis</taxon>
    </lineage>
</organism>
<dbReference type="AlphaFoldDB" id="S8E2A7"/>
<feature type="compositionally biased region" description="Polar residues" evidence="10">
    <location>
        <begin position="317"/>
        <end position="337"/>
    </location>
</feature>
<keyword evidence="9" id="KW-0807">Transducer</keyword>
<evidence type="ECO:0000256" key="11">
    <source>
        <dbReference type="SAM" id="Phobius"/>
    </source>
</evidence>
<dbReference type="EMBL" id="KE504158">
    <property type="protein sequence ID" value="EPS99286.1"/>
    <property type="molecule type" value="Genomic_DNA"/>
</dbReference>
<comment type="similarity">
    <text evidence="2">Belongs to the G-protein coupled receptor 4 family.</text>
</comment>
<dbReference type="HOGENOM" id="CLU_027592_1_0_1"/>
<dbReference type="GO" id="GO:0005886">
    <property type="term" value="C:plasma membrane"/>
    <property type="evidence" value="ECO:0007669"/>
    <property type="project" value="TreeGrafter"/>
</dbReference>
<feature type="transmembrane region" description="Helical" evidence="11">
    <location>
        <begin position="6"/>
        <end position="24"/>
    </location>
</feature>
<keyword evidence="7 11" id="KW-0472">Membrane</keyword>
<dbReference type="InterPro" id="IPR001499">
    <property type="entry name" value="GPCR_STE3"/>
</dbReference>